<dbReference type="InterPro" id="IPR002421">
    <property type="entry name" value="5-3_exonuclease"/>
</dbReference>
<evidence type="ECO:0000256" key="11">
    <source>
        <dbReference type="ARBA" id="ARBA00022932"/>
    </source>
</evidence>
<evidence type="ECO:0000256" key="3">
    <source>
        <dbReference type="ARBA" id="ARBA00020311"/>
    </source>
</evidence>
<dbReference type="InterPro" id="IPR002562">
    <property type="entry name" value="3'-5'_exonuclease_dom"/>
</dbReference>
<dbReference type="Pfam" id="PF01612">
    <property type="entry name" value="DNA_pol_A_exo1"/>
    <property type="match status" value="1"/>
</dbReference>
<dbReference type="SUPFAM" id="SSF88723">
    <property type="entry name" value="PIN domain-like"/>
    <property type="match status" value="1"/>
</dbReference>
<dbReference type="KEGG" id="ccot:CCAX7_30160"/>
<dbReference type="Gene3D" id="1.20.1060.10">
    <property type="entry name" value="Taq DNA Polymerase, Chain T, domain 4"/>
    <property type="match status" value="1"/>
</dbReference>
<dbReference type="SMART" id="SM00475">
    <property type="entry name" value="53EXOc"/>
    <property type="match status" value="1"/>
</dbReference>
<keyword evidence="5 15" id="KW-0548">Nucleotidyltransferase</keyword>
<dbReference type="Pfam" id="PF02739">
    <property type="entry name" value="5_3_exonuc_N"/>
    <property type="match status" value="1"/>
</dbReference>
<dbReference type="GO" id="GO:0006261">
    <property type="term" value="P:DNA-templated DNA replication"/>
    <property type="evidence" value="ECO:0007669"/>
    <property type="project" value="UniProtKB-UniRule"/>
</dbReference>
<dbReference type="InterPro" id="IPR008918">
    <property type="entry name" value="HhH2"/>
</dbReference>
<keyword evidence="17" id="KW-1185">Reference proteome</keyword>
<dbReference type="InterPro" id="IPR020046">
    <property type="entry name" value="5-3_exonucl_a-hlix_arch_N"/>
</dbReference>
<dbReference type="InterPro" id="IPR001098">
    <property type="entry name" value="DNA-dir_DNA_pol_A_palm_dom"/>
</dbReference>
<dbReference type="GO" id="GO:0003887">
    <property type="term" value="F:DNA-directed DNA polymerase activity"/>
    <property type="evidence" value="ECO:0007669"/>
    <property type="project" value="UniProtKB-UniRule"/>
</dbReference>
<evidence type="ECO:0000256" key="9">
    <source>
        <dbReference type="ARBA" id="ARBA00022801"/>
    </source>
</evidence>
<evidence type="ECO:0000256" key="13">
    <source>
        <dbReference type="ARBA" id="ARBA00023204"/>
    </source>
</evidence>
<dbReference type="PANTHER" id="PTHR10133">
    <property type="entry name" value="DNA POLYMERASE I"/>
    <property type="match status" value="1"/>
</dbReference>
<comment type="similarity">
    <text evidence="1 15">Belongs to the DNA polymerase type-A family.</text>
</comment>
<dbReference type="InterPro" id="IPR018320">
    <property type="entry name" value="DNA_polymerase_1"/>
</dbReference>
<dbReference type="NCBIfam" id="TIGR00593">
    <property type="entry name" value="pola"/>
    <property type="match status" value="1"/>
</dbReference>
<dbReference type="SUPFAM" id="SSF53098">
    <property type="entry name" value="Ribonuclease H-like"/>
    <property type="match status" value="1"/>
</dbReference>
<dbReference type="CDD" id="cd08637">
    <property type="entry name" value="DNA_pol_A_pol_I_C"/>
    <property type="match status" value="1"/>
</dbReference>
<dbReference type="InterPro" id="IPR029060">
    <property type="entry name" value="PIN-like_dom_sf"/>
</dbReference>
<dbReference type="NCBIfam" id="NF004397">
    <property type="entry name" value="PRK05755.1"/>
    <property type="match status" value="1"/>
</dbReference>
<keyword evidence="4 15" id="KW-0808">Transferase</keyword>
<accession>A0A402CSU6</accession>
<protein>
    <recommendedName>
        <fullName evidence="3 15">DNA polymerase I</fullName>
        <ecNumber evidence="2 15">2.7.7.7</ecNumber>
    </recommendedName>
</protein>
<organism evidence="16 17">
    <name type="scientific">Capsulimonas corticalis</name>
    <dbReference type="NCBI Taxonomy" id="2219043"/>
    <lineage>
        <taxon>Bacteria</taxon>
        <taxon>Bacillati</taxon>
        <taxon>Armatimonadota</taxon>
        <taxon>Armatimonadia</taxon>
        <taxon>Capsulimonadales</taxon>
        <taxon>Capsulimonadaceae</taxon>
        <taxon>Capsulimonas</taxon>
    </lineage>
</organism>
<dbReference type="EC" id="2.7.7.7" evidence="2 15"/>
<evidence type="ECO:0000256" key="10">
    <source>
        <dbReference type="ARBA" id="ARBA00022839"/>
    </source>
</evidence>
<keyword evidence="6 15" id="KW-0235">DNA replication</keyword>
<evidence type="ECO:0000256" key="12">
    <source>
        <dbReference type="ARBA" id="ARBA00023125"/>
    </source>
</evidence>
<evidence type="ECO:0000313" key="16">
    <source>
        <dbReference type="EMBL" id="BDI30965.1"/>
    </source>
</evidence>
<dbReference type="SMART" id="SM00482">
    <property type="entry name" value="POLAc"/>
    <property type="match status" value="1"/>
</dbReference>
<keyword evidence="7" id="KW-0540">Nuclease</keyword>
<evidence type="ECO:0000256" key="2">
    <source>
        <dbReference type="ARBA" id="ARBA00012417"/>
    </source>
</evidence>
<dbReference type="GO" id="GO:0008408">
    <property type="term" value="F:3'-5' exonuclease activity"/>
    <property type="evidence" value="ECO:0007669"/>
    <property type="project" value="UniProtKB-UniRule"/>
</dbReference>
<keyword evidence="10 15" id="KW-0269">Exonuclease</keyword>
<dbReference type="SUPFAM" id="SSF56672">
    <property type="entry name" value="DNA/RNA polymerases"/>
    <property type="match status" value="1"/>
</dbReference>
<dbReference type="PRINTS" id="PR00868">
    <property type="entry name" value="DNAPOLI"/>
</dbReference>
<dbReference type="Proteomes" id="UP000287394">
    <property type="component" value="Chromosome"/>
</dbReference>
<evidence type="ECO:0000256" key="1">
    <source>
        <dbReference type="ARBA" id="ARBA00007705"/>
    </source>
</evidence>
<evidence type="ECO:0000256" key="5">
    <source>
        <dbReference type="ARBA" id="ARBA00022695"/>
    </source>
</evidence>
<comment type="catalytic activity">
    <reaction evidence="14 15">
        <text>DNA(n) + a 2'-deoxyribonucleoside 5'-triphosphate = DNA(n+1) + diphosphate</text>
        <dbReference type="Rhea" id="RHEA:22508"/>
        <dbReference type="Rhea" id="RHEA-COMP:17339"/>
        <dbReference type="Rhea" id="RHEA-COMP:17340"/>
        <dbReference type="ChEBI" id="CHEBI:33019"/>
        <dbReference type="ChEBI" id="CHEBI:61560"/>
        <dbReference type="ChEBI" id="CHEBI:173112"/>
        <dbReference type="EC" id="2.7.7.7"/>
    </reaction>
</comment>
<sequence length="933" mass="101918">MPETLYLIDGYAQIFRSYFAIRGGMTSSVTGEPTQAVFGFTGMLLKLFSVFNPHYVVVAIDAPGKTFRDEMFPEYKATRNPTPEDLTAQIPRVLEMIELFGIPAISKPGLEADDVIATIVQRILDNPEYNDVQIRIVSKDKDLEQLLGDRVAMFDIHTDTTIDVPALLANKGVTPEQVIDVLALTGDTVDNVPGVPGIGPKTAVQLVQEFGSIDGILANLDKIKGKKRENLEAAAAHLPLSRALVTLMRDAEFDFSLEDARVSPPRLDKIIPIFQQLGFNRYQTDVRRLAGELETAAPAAATPSAPPAFATGLFALADQDEAARTPVVRGDYQGITTQAQLDDLVATLRAQTMISIDTETTGLERDAKLCGISVAWKAGHGVYIPTLSPSPDQHLDLETVLAAMKPILEDPSIPKCGHNMKFDAGVLLRNGIALQGAAFDTMLAGQLVAPGQSSYKLDHMAQTMLGYTMIPINEIIGEGELQTSIDKAPLDKVVTYAAEDADIALRLTEFMLPQLEEVGMTALIRDVESPLAVILAEMERNGITCDPAELLRQGDALAIRVEELRAEVLAAAGCEFHLDSPRQLAEVLFEKLGLASGKKTKTGYSTSVDVLEKLVASEDKNDPRTSVPRLILEYRQLTKLISTYMGNLRDAVHPETGRIHSSFHQLMTATGRLASQNPNLQNIPVRSEVGRQVRKAFVAPDGYRLICADYSQVELRLLAHLSGDEALIDAFARDQDIHTAVAAQVFGVSEDAVSRTQRGQAKTINFGIIYGVTAYGLARRIDGLEVDAATQLISDYKKRFPGIDKFLQKCCQEALEQGYVATLLGRRRAIPEISSSNGHTRSLGERLAINSVVQGSAADLIKVAMVNVQKRISRDKLPTKLLLQIHDELIFESPVELADEHAALIREEMERSMELRVPLRAEAGIGADWMSAK</sequence>
<evidence type="ECO:0000256" key="6">
    <source>
        <dbReference type="ARBA" id="ARBA00022705"/>
    </source>
</evidence>
<dbReference type="GO" id="GO:0008409">
    <property type="term" value="F:5'-3' exonuclease activity"/>
    <property type="evidence" value="ECO:0007669"/>
    <property type="project" value="UniProtKB-UniRule"/>
</dbReference>
<dbReference type="SMART" id="SM00474">
    <property type="entry name" value="35EXOc"/>
    <property type="match status" value="1"/>
</dbReference>
<dbReference type="SMART" id="SM00279">
    <property type="entry name" value="HhH2"/>
    <property type="match status" value="1"/>
</dbReference>
<dbReference type="InterPro" id="IPR012337">
    <property type="entry name" value="RNaseH-like_sf"/>
</dbReference>
<dbReference type="GO" id="GO:0006302">
    <property type="term" value="P:double-strand break repair"/>
    <property type="evidence" value="ECO:0007669"/>
    <property type="project" value="TreeGrafter"/>
</dbReference>
<dbReference type="CDD" id="cd06139">
    <property type="entry name" value="DNA_polA_I_Ecoli_like_exo"/>
    <property type="match status" value="1"/>
</dbReference>
<keyword evidence="11 15" id="KW-0239">DNA-directed DNA polymerase</keyword>
<dbReference type="Pfam" id="PF01367">
    <property type="entry name" value="5_3_exonuc"/>
    <property type="match status" value="1"/>
</dbReference>
<dbReference type="Pfam" id="PF00476">
    <property type="entry name" value="DNA_pol_A"/>
    <property type="match status" value="1"/>
</dbReference>
<dbReference type="CDD" id="cd09898">
    <property type="entry name" value="H3TH_53EXO"/>
    <property type="match status" value="1"/>
</dbReference>
<gene>
    <name evidence="16" type="primary">polA_1</name>
    <name evidence="15" type="synonym">polA</name>
    <name evidence="16" type="ORF">CCAX7_30160</name>
</gene>
<dbReference type="InterPro" id="IPR036397">
    <property type="entry name" value="RNaseH_sf"/>
</dbReference>
<dbReference type="FunFam" id="1.10.150.20:FF:000002">
    <property type="entry name" value="DNA polymerase I"/>
    <property type="match status" value="1"/>
</dbReference>
<evidence type="ECO:0000256" key="14">
    <source>
        <dbReference type="ARBA" id="ARBA00049244"/>
    </source>
</evidence>
<dbReference type="AlphaFoldDB" id="A0A402CSU6"/>
<dbReference type="EMBL" id="AP025739">
    <property type="protein sequence ID" value="BDI30965.1"/>
    <property type="molecule type" value="Genomic_DNA"/>
</dbReference>
<name>A0A402CSU6_9BACT</name>
<evidence type="ECO:0000256" key="7">
    <source>
        <dbReference type="ARBA" id="ARBA00022722"/>
    </source>
</evidence>
<dbReference type="OrthoDB" id="9806424at2"/>
<evidence type="ECO:0000256" key="8">
    <source>
        <dbReference type="ARBA" id="ARBA00022763"/>
    </source>
</evidence>
<dbReference type="InterPro" id="IPR002298">
    <property type="entry name" value="DNA_polymerase_A"/>
</dbReference>
<dbReference type="InterPro" id="IPR036279">
    <property type="entry name" value="5-3_exonuclease_C_sf"/>
</dbReference>
<dbReference type="FunFam" id="1.10.150.20:FF:000003">
    <property type="entry name" value="DNA polymerase I"/>
    <property type="match status" value="1"/>
</dbReference>
<dbReference type="Gene3D" id="3.40.50.1010">
    <property type="entry name" value="5'-nuclease"/>
    <property type="match status" value="1"/>
</dbReference>
<evidence type="ECO:0000313" key="17">
    <source>
        <dbReference type="Proteomes" id="UP000287394"/>
    </source>
</evidence>
<evidence type="ECO:0000256" key="4">
    <source>
        <dbReference type="ARBA" id="ARBA00022679"/>
    </source>
</evidence>
<dbReference type="Gene3D" id="1.10.150.20">
    <property type="entry name" value="5' to 3' exonuclease, C-terminal subdomain"/>
    <property type="match status" value="2"/>
</dbReference>
<dbReference type="CDD" id="cd09859">
    <property type="entry name" value="PIN_53EXO"/>
    <property type="match status" value="1"/>
</dbReference>
<keyword evidence="9 15" id="KW-0378">Hydrolase</keyword>
<dbReference type="InterPro" id="IPR020045">
    <property type="entry name" value="DNA_polI_H3TH"/>
</dbReference>
<keyword evidence="8 15" id="KW-0227">DNA damage</keyword>
<dbReference type="SUPFAM" id="SSF47807">
    <property type="entry name" value="5' to 3' exonuclease, C-terminal subdomain"/>
    <property type="match status" value="1"/>
</dbReference>
<comment type="function">
    <text evidence="15">In addition to polymerase activity, this DNA polymerase exhibits 3'-5' and 5'-3' exonuclease activity.</text>
</comment>
<dbReference type="GO" id="GO:0003677">
    <property type="term" value="F:DNA binding"/>
    <property type="evidence" value="ECO:0007669"/>
    <property type="project" value="UniProtKB-UniRule"/>
</dbReference>
<dbReference type="PANTHER" id="PTHR10133:SF27">
    <property type="entry name" value="DNA POLYMERASE NU"/>
    <property type="match status" value="1"/>
</dbReference>
<dbReference type="Gene3D" id="3.30.70.370">
    <property type="match status" value="1"/>
</dbReference>
<keyword evidence="12 15" id="KW-0238">DNA-binding</keyword>
<dbReference type="InterPro" id="IPR043502">
    <property type="entry name" value="DNA/RNA_pol_sf"/>
</dbReference>
<keyword evidence="13 15" id="KW-0234">DNA repair</keyword>
<dbReference type="Gene3D" id="3.30.420.10">
    <property type="entry name" value="Ribonuclease H-like superfamily/Ribonuclease H"/>
    <property type="match status" value="1"/>
</dbReference>
<dbReference type="RefSeq" id="WP_119320458.1">
    <property type="nucleotide sequence ID" value="NZ_AP025739.1"/>
</dbReference>
<evidence type="ECO:0000256" key="15">
    <source>
        <dbReference type="RuleBase" id="RU004460"/>
    </source>
</evidence>
<proteinExistence type="inferred from homology"/>
<reference evidence="16 17" key="1">
    <citation type="journal article" date="2019" name="Int. J. Syst. Evol. Microbiol.">
        <title>Capsulimonas corticalis gen. nov., sp. nov., an aerobic capsulated bacterium, of a novel bacterial order, Capsulimonadales ord. nov., of the class Armatimonadia of the phylum Armatimonadetes.</title>
        <authorList>
            <person name="Li J."/>
            <person name="Kudo C."/>
            <person name="Tonouchi A."/>
        </authorList>
    </citation>
    <scope>NUCLEOTIDE SEQUENCE [LARGE SCALE GENOMIC DNA]</scope>
    <source>
        <strain evidence="16 17">AX-7</strain>
    </source>
</reference>